<evidence type="ECO:0000313" key="3">
    <source>
        <dbReference type="Proteomes" id="UP000824596"/>
    </source>
</evidence>
<dbReference type="EMBL" id="JAIZPD010000001">
    <property type="protein sequence ID" value="KAH0967988.1"/>
    <property type="molecule type" value="Genomic_DNA"/>
</dbReference>
<dbReference type="GeneID" id="68349759"/>
<keyword evidence="3" id="KW-1185">Reference proteome</keyword>
<proteinExistence type="predicted"/>
<feature type="region of interest" description="Disordered" evidence="1">
    <location>
        <begin position="84"/>
        <end position="107"/>
    </location>
</feature>
<name>A0A9P8N417_9HYPO</name>
<comment type="caution">
    <text evidence="2">The sequence shown here is derived from an EMBL/GenBank/DDBJ whole genome shotgun (WGS) entry which is preliminary data.</text>
</comment>
<accession>A0A9P8N417</accession>
<protein>
    <submittedName>
        <fullName evidence="2">Uncharacterized protein</fullName>
    </submittedName>
</protein>
<gene>
    <name evidence="2" type="ORF">HRG_00630</name>
</gene>
<sequence>MAVPHACCGPPSGDLDTAYNPAAHERPEARRGPLTLPDYPAPLTARMSILPMPGRQLMPEYGIWPSRAVRKQQVSRLLRLHQMTPQAPRLRSNPPAPPQPDPTGGLDETEAAREFCEWLQACPEDTLIVYTDSSQSEDGACGYGYSLWLGPDEVSYGSGRIPLAEVYDAEVKSAPE</sequence>
<dbReference type="Proteomes" id="UP000824596">
    <property type="component" value="Unassembled WGS sequence"/>
</dbReference>
<dbReference type="AlphaFoldDB" id="A0A9P8N417"/>
<evidence type="ECO:0000256" key="1">
    <source>
        <dbReference type="SAM" id="MobiDB-lite"/>
    </source>
</evidence>
<feature type="region of interest" description="Disordered" evidence="1">
    <location>
        <begin position="1"/>
        <end position="35"/>
    </location>
</feature>
<evidence type="ECO:0000313" key="2">
    <source>
        <dbReference type="EMBL" id="KAH0967988.1"/>
    </source>
</evidence>
<reference evidence="2" key="1">
    <citation type="submission" date="2021-09" db="EMBL/GenBank/DDBJ databases">
        <title>A high-quality genome of the endoparasitic fungus Hirsutella rhossiliensis with a comparison of Hirsutella genomes reveals transposable elements contributing to genome size variation.</title>
        <authorList>
            <person name="Lin R."/>
            <person name="Jiao Y."/>
            <person name="Sun X."/>
            <person name="Ling J."/>
            <person name="Xie B."/>
            <person name="Cheng X."/>
        </authorList>
    </citation>
    <scope>NUCLEOTIDE SEQUENCE</scope>
    <source>
        <strain evidence="2">HR02</strain>
    </source>
</reference>
<organism evidence="2 3">
    <name type="scientific">Hirsutella rhossiliensis</name>
    <dbReference type="NCBI Taxonomy" id="111463"/>
    <lineage>
        <taxon>Eukaryota</taxon>
        <taxon>Fungi</taxon>
        <taxon>Dikarya</taxon>
        <taxon>Ascomycota</taxon>
        <taxon>Pezizomycotina</taxon>
        <taxon>Sordariomycetes</taxon>
        <taxon>Hypocreomycetidae</taxon>
        <taxon>Hypocreales</taxon>
        <taxon>Ophiocordycipitaceae</taxon>
        <taxon>Hirsutella</taxon>
    </lineage>
</organism>
<dbReference type="OrthoDB" id="4842715at2759"/>
<dbReference type="RefSeq" id="XP_044725501.1">
    <property type="nucleotide sequence ID" value="XM_044859101.1"/>
</dbReference>